<dbReference type="PATRIC" id="fig|1641812.3.peg.736"/>
<reference evidence="1 2" key="1">
    <citation type="journal article" date="2015" name="Genome Announc.">
        <title>Complete Genome Sequence of Microcystis aeruginosa NIES-2549, a Bloom-Forming Cyanobacterium from Lake Kasumigaura, Japan.</title>
        <authorList>
            <person name="Yamaguchi H."/>
            <person name="Suzuki S."/>
            <person name="Tanabe Y."/>
            <person name="Osana Y."/>
            <person name="Shimura Y."/>
            <person name="Ishida K."/>
            <person name="Kawachi M."/>
        </authorList>
    </citation>
    <scope>NUCLEOTIDE SEQUENCE [LARGE SCALE GENOMIC DNA]</scope>
    <source>
        <strain evidence="1 2">NIES-2549</strain>
    </source>
</reference>
<dbReference type="Proteomes" id="UP000034103">
    <property type="component" value="Chromosome"/>
</dbReference>
<dbReference type="EMBL" id="CP011304">
    <property type="protein sequence ID" value="AKE63071.1"/>
    <property type="molecule type" value="Genomic_DNA"/>
</dbReference>
<accession>A0A0F6U233</accession>
<dbReference type="HOGENOM" id="CLU_193885_1_0_3"/>
<dbReference type="RefSeq" id="WP_046660973.1">
    <property type="nucleotide sequence ID" value="NZ_CP011304.1"/>
</dbReference>
<organism evidence="1 2">
    <name type="scientific">Microcystis aeruginosa NIES-2549</name>
    <dbReference type="NCBI Taxonomy" id="1641812"/>
    <lineage>
        <taxon>Bacteria</taxon>
        <taxon>Bacillati</taxon>
        <taxon>Cyanobacteriota</taxon>
        <taxon>Cyanophyceae</taxon>
        <taxon>Oscillatoriophycideae</taxon>
        <taxon>Chroococcales</taxon>
        <taxon>Microcystaceae</taxon>
        <taxon>Microcystis</taxon>
    </lineage>
</organism>
<proteinExistence type="predicted"/>
<protein>
    <submittedName>
        <fullName evidence="1">Uncharacterized protein</fullName>
    </submittedName>
</protein>
<dbReference type="AlphaFoldDB" id="A0A0F6U233"/>
<evidence type="ECO:0000313" key="2">
    <source>
        <dbReference type="Proteomes" id="UP000034103"/>
    </source>
</evidence>
<name>A0A0F6U233_MICAE</name>
<sequence>MFPFFFNTCGSTSCGSTSRQEYQERKLTFLKWMRDDLETRLAGLNAAIETIERQISREGQSPS</sequence>
<gene>
    <name evidence="1" type="ORF">MYAER_0711</name>
</gene>
<evidence type="ECO:0000313" key="1">
    <source>
        <dbReference type="EMBL" id="AKE63071.1"/>
    </source>
</evidence>